<reference evidence="2 3" key="1">
    <citation type="submission" date="2020-10" db="EMBL/GenBank/DDBJ databases">
        <title>Bacillus sp. HD4P25, an endophyte from a halophyte.</title>
        <authorList>
            <person name="Sun J.-Q."/>
        </authorList>
    </citation>
    <scope>NUCLEOTIDE SEQUENCE [LARGE SCALE GENOMIC DNA]</scope>
    <source>
        <strain evidence="2 3">YIM 93174</strain>
    </source>
</reference>
<dbReference type="Proteomes" id="UP001516662">
    <property type="component" value="Unassembled WGS sequence"/>
</dbReference>
<dbReference type="NCBIfam" id="TIGR00762">
    <property type="entry name" value="DegV"/>
    <property type="match status" value="1"/>
</dbReference>
<keyword evidence="3" id="KW-1185">Reference proteome</keyword>
<dbReference type="PANTHER" id="PTHR33434">
    <property type="entry name" value="DEGV DOMAIN-CONTAINING PROTEIN DR_1986-RELATED"/>
    <property type="match status" value="1"/>
</dbReference>
<dbReference type="SUPFAM" id="SSF82549">
    <property type="entry name" value="DAK1/DegV-like"/>
    <property type="match status" value="1"/>
</dbReference>
<dbReference type="PANTHER" id="PTHR33434:SF2">
    <property type="entry name" value="FATTY ACID-BINDING PROTEIN TM_1468"/>
    <property type="match status" value="1"/>
</dbReference>
<dbReference type="InterPro" id="IPR043168">
    <property type="entry name" value="DegV_C"/>
</dbReference>
<dbReference type="PROSITE" id="PS51482">
    <property type="entry name" value="DEGV"/>
    <property type="match status" value="1"/>
</dbReference>
<gene>
    <name evidence="2" type="ORF">IMZ08_19140</name>
</gene>
<accession>A0ABR9QNS9</accession>
<organism evidence="2 3">
    <name type="scientific">Litchfieldia luteola</name>
    <dbReference type="NCBI Taxonomy" id="682179"/>
    <lineage>
        <taxon>Bacteria</taxon>
        <taxon>Bacillati</taxon>
        <taxon>Bacillota</taxon>
        <taxon>Bacilli</taxon>
        <taxon>Bacillales</taxon>
        <taxon>Bacillaceae</taxon>
        <taxon>Litchfieldia</taxon>
    </lineage>
</organism>
<comment type="caution">
    <text evidence="2">The sequence shown here is derived from an EMBL/GenBank/DDBJ whole genome shotgun (WGS) entry which is preliminary data.</text>
</comment>
<sequence>MERVAWVTDSSVWLDEDIQNRPDVFVEPITIFFEEEEYLDGITITPEQFYTKLRTSQSVPKTSQPPVGKFAQLYNRLHKDFDHIFSIHLSGKLSGTLSSAQQAANLVDIPVTVIDSKILTYPMGVLIREGIRLRDDGKDIKEINSYLTAMANKNETYVLIGSLEQLHRSGRMNSAQFFLGSMLSIKPIISITDGALSVVEKVRSEKKATARIIQLLKDAINNKDIEEIYILFGLNDDKAKGLKEEIKQISSRLKISIFPLGTAIGVHAGEDTLGISWFYK</sequence>
<protein>
    <submittedName>
        <fullName evidence="2">DegV family protein</fullName>
    </submittedName>
</protein>
<dbReference type="InterPro" id="IPR050270">
    <property type="entry name" value="DegV_domain_contain"/>
</dbReference>
<dbReference type="Gene3D" id="3.40.50.10170">
    <property type="match status" value="1"/>
</dbReference>
<dbReference type="Pfam" id="PF02645">
    <property type="entry name" value="DegV"/>
    <property type="match status" value="1"/>
</dbReference>
<dbReference type="InterPro" id="IPR003797">
    <property type="entry name" value="DegV"/>
</dbReference>
<proteinExistence type="predicted"/>
<evidence type="ECO:0000313" key="2">
    <source>
        <dbReference type="EMBL" id="MBE4910157.1"/>
    </source>
</evidence>
<evidence type="ECO:0000313" key="3">
    <source>
        <dbReference type="Proteomes" id="UP001516662"/>
    </source>
</evidence>
<dbReference type="RefSeq" id="WP_193539420.1">
    <property type="nucleotide sequence ID" value="NZ_JADCLJ010000024.1"/>
</dbReference>
<evidence type="ECO:0000256" key="1">
    <source>
        <dbReference type="ARBA" id="ARBA00023121"/>
    </source>
</evidence>
<dbReference type="Gene3D" id="3.30.1180.10">
    <property type="match status" value="1"/>
</dbReference>
<dbReference type="EMBL" id="JADCLJ010000024">
    <property type="protein sequence ID" value="MBE4910157.1"/>
    <property type="molecule type" value="Genomic_DNA"/>
</dbReference>
<name>A0ABR9QNS9_9BACI</name>
<keyword evidence="1" id="KW-0446">Lipid-binding</keyword>